<keyword evidence="8 12" id="KW-0406">Ion transport</keyword>
<evidence type="ECO:0000256" key="3">
    <source>
        <dbReference type="ARBA" id="ARBA00022448"/>
    </source>
</evidence>
<evidence type="ECO:0000256" key="1">
    <source>
        <dbReference type="ARBA" id="ARBA00004141"/>
    </source>
</evidence>
<dbReference type="AlphaFoldDB" id="A0A4Y2MPB5"/>
<feature type="transmembrane region" description="Helical" evidence="13">
    <location>
        <begin position="86"/>
        <end position="107"/>
    </location>
</feature>
<sequence length="135" mass="15574">MCRSKTYKNQVRRFSPKYNNFGQIVVSMMESREINVEDAGSIVILNIEETANESTTASIAKEGSSQEKTNRCVTERTVVWKIFKKFLFLACFTILIIQSVEFLNIYYKYPTNIVTETTLSQDFKLPAVTLCFRNT</sequence>
<keyword evidence="6 13" id="KW-1133">Transmembrane helix</keyword>
<evidence type="ECO:0000256" key="8">
    <source>
        <dbReference type="ARBA" id="ARBA00023065"/>
    </source>
</evidence>
<dbReference type="EMBL" id="BGPR01007717">
    <property type="protein sequence ID" value="GBN28985.1"/>
    <property type="molecule type" value="Genomic_DNA"/>
</dbReference>
<evidence type="ECO:0000256" key="6">
    <source>
        <dbReference type="ARBA" id="ARBA00022989"/>
    </source>
</evidence>
<organism evidence="14 15">
    <name type="scientific">Araneus ventricosus</name>
    <name type="common">Orbweaver spider</name>
    <name type="synonym">Epeira ventricosa</name>
    <dbReference type="NCBI Taxonomy" id="182803"/>
    <lineage>
        <taxon>Eukaryota</taxon>
        <taxon>Metazoa</taxon>
        <taxon>Ecdysozoa</taxon>
        <taxon>Arthropoda</taxon>
        <taxon>Chelicerata</taxon>
        <taxon>Arachnida</taxon>
        <taxon>Araneae</taxon>
        <taxon>Araneomorphae</taxon>
        <taxon>Entelegynae</taxon>
        <taxon>Araneoidea</taxon>
        <taxon>Araneidae</taxon>
        <taxon>Araneus</taxon>
    </lineage>
</organism>
<evidence type="ECO:0000256" key="12">
    <source>
        <dbReference type="RuleBase" id="RU000679"/>
    </source>
</evidence>
<evidence type="ECO:0000256" key="10">
    <source>
        <dbReference type="ARBA" id="ARBA00023201"/>
    </source>
</evidence>
<dbReference type="Proteomes" id="UP000499080">
    <property type="component" value="Unassembled WGS sequence"/>
</dbReference>
<keyword evidence="11 12" id="KW-0407">Ion channel</keyword>
<evidence type="ECO:0000256" key="11">
    <source>
        <dbReference type="ARBA" id="ARBA00023303"/>
    </source>
</evidence>
<comment type="subcellular location">
    <subcellularLocation>
        <location evidence="1">Membrane</location>
        <topology evidence="1">Multi-pass membrane protein</topology>
    </subcellularLocation>
</comment>
<dbReference type="InterPro" id="IPR001873">
    <property type="entry name" value="ENaC"/>
</dbReference>
<accession>A0A4Y2MPB5</accession>
<evidence type="ECO:0000256" key="9">
    <source>
        <dbReference type="ARBA" id="ARBA00023136"/>
    </source>
</evidence>
<evidence type="ECO:0000256" key="4">
    <source>
        <dbReference type="ARBA" id="ARBA00022461"/>
    </source>
</evidence>
<reference evidence="14 15" key="1">
    <citation type="journal article" date="2019" name="Sci. Rep.">
        <title>Orb-weaving spider Araneus ventricosus genome elucidates the spidroin gene catalogue.</title>
        <authorList>
            <person name="Kono N."/>
            <person name="Nakamura H."/>
            <person name="Ohtoshi R."/>
            <person name="Moran D.A.P."/>
            <person name="Shinohara A."/>
            <person name="Yoshida Y."/>
            <person name="Fujiwara M."/>
            <person name="Mori M."/>
            <person name="Tomita M."/>
            <person name="Arakawa K."/>
        </authorList>
    </citation>
    <scope>NUCLEOTIDE SEQUENCE [LARGE SCALE GENOMIC DNA]</scope>
</reference>
<keyword evidence="3 12" id="KW-0813">Transport</keyword>
<protein>
    <submittedName>
        <fullName evidence="14">Uncharacterized protein</fullName>
    </submittedName>
</protein>
<comment type="caution">
    <text evidence="14">The sequence shown here is derived from an EMBL/GenBank/DDBJ whole genome shotgun (WGS) entry which is preliminary data.</text>
</comment>
<keyword evidence="7" id="KW-0915">Sodium</keyword>
<dbReference type="Pfam" id="PF00858">
    <property type="entry name" value="ASC"/>
    <property type="match status" value="1"/>
</dbReference>
<evidence type="ECO:0000256" key="2">
    <source>
        <dbReference type="ARBA" id="ARBA00007193"/>
    </source>
</evidence>
<keyword evidence="15" id="KW-1185">Reference proteome</keyword>
<evidence type="ECO:0000313" key="14">
    <source>
        <dbReference type="EMBL" id="GBN28985.1"/>
    </source>
</evidence>
<evidence type="ECO:0000256" key="13">
    <source>
        <dbReference type="SAM" id="Phobius"/>
    </source>
</evidence>
<comment type="similarity">
    <text evidence="2 12">Belongs to the amiloride-sensitive sodium channel (TC 1.A.6) family.</text>
</comment>
<evidence type="ECO:0000256" key="7">
    <source>
        <dbReference type="ARBA" id="ARBA00023053"/>
    </source>
</evidence>
<keyword evidence="4 12" id="KW-0894">Sodium channel</keyword>
<dbReference type="OrthoDB" id="6470564at2759"/>
<keyword evidence="10 12" id="KW-0739">Sodium transport</keyword>
<evidence type="ECO:0000313" key="15">
    <source>
        <dbReference type="Proteomes" id="UP000499080"/>
    </source>
</evidence>
<dbReference type="GO" id="GO:0005272">
    <property type="term" value="F:sodium channel activity"/>
    <property type="evidence" value="ECO:0007669"/>
    <property type="project" value="UniProtKB-KW"/>
</dbReference>
<keyword evidence="9 13" id="KW-0472">Membrane</keyword>
<proteinExistence type="inferred from homology"/>
<keyword evidence="5 12" id="KW-0812">Transmembrane</keyword>
<evidence type="ECO:0000256" key="5">
    <source>
        <dbReference type="ARBA" id="ARBA00022692"/>
    </source>
</evidence>
<gene>
    <name evidence="14" type="ORF">AVEN_798_1</name>
</gene>
<name>A0A4Y2MPB5_ARAVE</name>
<dbReference type="GO" id="GO:0016020">
    <property type="term" value="C:membrane"/>
    <property type="evidence" value="ECO:0007669"/>
    <property type="project" value="UniProtKB-SubCell"/>
</dbReference>